<sequence>MDHPTSLGNATHLLGRPVSHGRCTLVRVDFSPHPNHRYIVRKVSGPVREGDVFTLQNAERQAHRLPQFTTDSLPPLLLIGYIPTYRRAIIIFQMVASRLWPFSQAHEPNV</sequence>
<comment type="similarity">
    <text evidence="1">Belongs to the eukaryotic ribosomal protein eS28 family.</text>
</comment>
<protein>
    <recommendedName>
        <fullName evidence="4">Small ribosomal subunit protein eS28</fullName>
    </recommendedName>
    <alternativeName>
        <fullName evidence="5">40S ribosomal protein S28</fullName>
    </alternativeName>
</protein>
<evidence type="ECO:0000313" key="6">
    <source>
        <dbReference type="EMBL" id="ADY49752.1"/>
    </source>
</evidence>
<organism evidence="6">
    <name type="scientific">Ascaris suum</name>
    <name type="common">Pig roundworm</name>
    <name type="synonym">Ascaris lumbricoides</name>
    <dbReference type="NCBI Taxonomy" id="6253"/>
    <lineage>
        <taxon>Eukaryota</taxon>
        <taxon>Metazoa</taxon>
        <taxon>Ecdysozoa</taxon>
        <taxon>Nematoda</taxon>
        <taxon>Chromadorea</taxon>
        <taxon>Rhabditida</taxon>
        <taxon>Spirurina</taxon>
        <taxon>Ascaridomorpha</taxon>
        <taxon>Ascaridoidea</taxon>
        <taxon>Ascarididae</taxon>
        <taxon>Ascaris</taxon>
    </lineage>
</organism>
<dbReference type="Pfam" id="PF01200">
    <property type="entry name" value="Ribosomal_S28e"/>
    <property type="match status" value="1"/>
</dbReference>
<evidence type="ECO:0000256" key="1">
    <source>
        <dbReference type="ARBA" id="ARBA00005943"/>
    </source>
</evidence>
<keyword evidence="3" id="KW-0687">Ribonucleoprotein</keyword>
<dbReference type="InterPro" id="IPR000289">
    <property type="entry name" value="Ribosomal_eS28"/>
</dbReference>
<evidence type="ECO:0000256" key="3">
    <source>
        <dbReference type="ARBA" id="ARBA00023274"/>
    </source>
</evidence>
<evidence type="ECO:0000256" key="4">
    <source>
        <dbReference type="ARBA" id="ARBA00035146"/>
    </source>
</evidence>
<dbReference type="Gene3D" id="2.40.50.140">
    <property type="entry name" value="Nucleic acid-binding proteins"/>
    <property type="match status" value="1"/>
</dbReference>
<evidence type="ECO:0000256" key="5">
    <source>
        <dbReference type="ARBA" id="ARBA00035453"/>
    </source>
</evidence>
<dbReference type="GO" id="GO:0030490">
    <property type="term" value="P:maturation of SSU-rRNA"/>
    <property type="evidence" value="ECO:0007669"/>
    <property type="project" value="TreeGrafter"/>
</dbReference>
<dbReference type="GO" id="GO:0022627">
    <property type="term" value="C:cytosolic small ribosomal subunit"/>
    <property type="evidence" value="ECO:0007669"/>
    <property type="project" value="TreeGrafter"/>
</dbReference>
<accession>F1LHZ8</accession>
<dbReference type="PANTHER" id="PTHR10769">
    <property type="entry name" value="40S RIBOSOMAL PROTEIN S28"/>
    <property type="match status" value="1"/>
</dbReference>
<dbReference type="GO" id="GO:0003735">
    <property type="term" value="F:structural constituent of ribosome"/>
    <property type="evidence" value="ECO:0007669"/>
    <property type="project" value="InterPro"/>
</dbReference>
<dbReference type="SUPFAM" id="SSF50249">
    <property type="entry name" value="Nucleic acid-binding proteins"/>
    <property type="match status" value="1"/>
</dbReference>
<reference evidence="6" key="1">
    <citation type="journal article" date="2011" name="Genome Res.">
        <title>Deep small RNA sequencing from the nematode Ascaris reveals conservation, functional diversification, and novel developmental profiles.</title>
        <authorList>
            <person name="Wang J."/>
            <person name="Czech B."/>
            <person name="Crunk A."/>
            <person name="Wallace A."/>
            <person name="Mitreva M."/>
            <person name="Hannon G.J."/>
            <person name="Davis R.E."/>
        </authorList>
    </citation>
    <scope>NUCLEOTIDE SEQUENCE</scope>
</reference>
<evidence type="ECO:0000256" key="2">
    <source>
        <dbReference type="ARBA" id="ARBA00022980"/>
    </source>
</evidence>
<dbReference type="AlphaFoldDB" id="F1LHZ8"/>
<dbReference type="GO" id="GO:0000028">
    <property type="term" value="P:ribosomal small subunit assembly"/>
    <property type="evidence" value="ECO:0007669"/>
    <property type="project" value="TreeGrafter"/>
</dbReference>
<name>F1LHZ8_ASCSU</name>
<feature type="non-terminal residue" evidence="6">
    <location>
        <position position="110"/>
    </location>
</feature>
<dbReference type="PANTHER" id="PTHR10769:SF3">
    <property type="entry name" value="SMALL RIBOSOMAL SUBUNIT PROTEIN ES28"/>
    <property type="match status" value="1"/>
</dbReference>
<keyword evidence="2 6" id="KW-0689">Ribosomal protein</keyword>
<dbReference type="GO" id="GO:0006412">
    <property type="term" value="P:translation"/>
    <property type="evidence" value="ECO:0007669"/>
    <property type="project" value="InterPro"/>
</dbReference>
<dbReference type="EMBL" id="JI232274">
    <property type="protein sequence ID" value="ADY49752.1"/>
    <property type="molecule type" value="mRNA"/>
</dbReference>
<proteinExistence type="evidence at transcript level"/>
<dbReference type="InterPro" id="IPR012340">
    <property type="entry name" value="NA-bd_OB-fold"/>
</dbReference>